<name>F9SVE2_VIBOR</name>
<dbReference type="InterPro" id="IPR025391">
    <property type="entry name" value="DUF4123"/>
</dbReference>
<evidence type="ECO:0000313" key="2">
    <source>
        <dbReference type="EMBL" id="EGU48528.1"/>
    </source>
</evidence>
<comment type="caution">
    <text evidence="2">The sequence shown here is derived from an EMBL/GenBank/DDBJ whole genome shotgun (WGS) entry which is preliminary data.</text>
</comment>
<sequence length="172" mass="19635">MTNDHSYLVLDTIRVPDAKIICAQNENEWEPLYLGTIWQHQMDLSPIWIRIDPKSAVWKKWETDPNWASSGVLFTFPNEISQNSAITTLQEKITAKSEDGRLFLLRFYSPYTLSKIAKYGERTEIDGILGDAISAQISPLLSKRYFVDVIENGKTRTSLSLLSNKLVKELLA</sequence>
<dbReference type="PATRIC" id="fig|675816.5.peg.2896"/>
<accession>F9SVE2</accession>
<dbReference type="AlphaFoldDB" id="F9SVE2"/>
<dbReference type="Proteomes" id="UP000002817">
    <property type="component" value="Unassembled WGS sequence"/>
</dbReference>
<reference evidence="2 3" key="1">
    <citation type="journal article" date="2012" name="Int. J. Syst. Evol. Microbiol.">
        <title>Vibrio caribbeanicus sp. nov., isolated from the marine sponge Scleritoderma cyanea.</title>
        <authorList>
            <person name="Hoffmann M."/>
            <person name="Monday S.R."/>
            <person name="Allard M.W."/>
            <person name="Strain E.A."/>
            <person name="Whittaker P."/>
            <person name="Naum M."/>
            <person name="McCarthy P.J."/>
            <person name="Lopez J.V."/>
            <person name="Fischer M."/>
            <person name="Brown E.W."/>
        </authorList>
    </citation>
    <scope>NUCLEOTIDE SEQUENCE [LARGE SCALE GENOMIC DNA]</scope>
    <source>
        <strain evidence="3">CIP 102891 / ATCC 33934</strain>
    </source>
</reference>
<feature type="domain" description="DUF4123" evidence="1">
    <location>
        <begin position="7"/>
        <end position="116"/>
    </location>
</feature>
<organism evidence="2 3">
    <name type="scientific">Vibrio orientalis CIP 102891 = ATCC 33934</name>
    <dbReference type="NCBI Taxonomy" id="675816"/>
    <lineage>
        <taxon>Bacteria</taxon>
        <taxon>Pseudomonadati</taxon>
        <taxon>Pseudomonadota</taxon>
        <taxon>Gammaproteobacteria</taxon>
        <taxon>Vibrionales</taxon>
        <taxon>Vibrionaceae</taxon>
        <taxon>Vibrio</taxon>
        <taxon>Vibrio oreintalis group</taxon>
    </lineage>
</organism>
<gene>
    <name evidence="2" type="ORF">VIOR3934_12330</name>
</gene>
<dbReference type="Pfam" id="PF13503">
    <property type="entry name" value="DUF4123"/>
    <property type="match status" value="1"/>
</dbReference>
<protein>
    <recommendedName>
        <fullName evidence="1">DUF4123 domain-containing protein</fullName>
    </recommendedName>
</protein>
<dbReference type="EMBL" id="AFWH01000039">
    <property type="protein sequence ID" value="EGU48528.1"/>
    <property type="molecule type" value="Genomic_DNA"/>
</dbReference>
<evidence type="ECO:0000259" key="1">
    <source>
        <dbReference type="Pfam" id="PF13503"/>
    </source>
</evidence>
<proteinExistence type="predicted"/>
<dbReference type="RefSeq" id="WP_004417719.1">
    <property type="nucleotide sequence ID" value="NZ_ACZV01000005.1"/>
</dbReference>
<dbReference type="OrthoDB" id="5905401at2"/>
<evidence type="ECO:0000313" key="3">
    <source>
        <dbReference type="Proteomes" id="UP000002817"/>
    </source>
</evidence>